<dbReference type="Gene3D" id="2.40.50.40">
    <property type="match status" value="1"/>
</dbReference>
<feature type="region of interest" description="Disordered" evidence="1">
    <location>
        <begin position="922"/>
        <end position="1020"/>
    </location>
</feature>
<feature type="non-terminal residue" evidence="2">
    <location>
        <position position="1"/>
    </location>
</feature>
<proteinExistence type="predicted"/>
<keyword evidence="3" id="KW-1185">Reference proteome</keyword>
<sequence>SRIFYVSCYSHNTWEPEKNILDRRLIDSFERREKRKKSKNADSSASLDISQSLNLSICTPTSPLADSKITLTPSLTATDISVVTLNESDVHDASQYEDISNSEPITFEVIDIQEAISPSGIPVPLSVDSICTVAAADTAVAAATTTTTYTSTSVVVTTSSSSAGTTSIVLSASDFPPAISTSSETNMSTTHSIQAATESFFDLPRDRRFRHSTMIAAAASASLASSRRTARQTGNVNNTNQNSSGSAYAPNRPTVPSYTETVPLSRSLSESDAVADERPKIRITIPRDILLSCPAPPSAPSTSGSTTNSRDSSQIPTNASIEERPSALDVANCDSMNNMRDHATTDVPVRFLAPVEVPRRSALNTSSVSPISVVSLRTGEPSIMPDQSFIHDVTSPTDVVCRSPPKWTTRMKESSSPVKPLLFPKLMLVNTATDSSVSHGCMHHRKRHLSDDASIHVPHNDRISVIDNSGSHQDRRMRPVLTDSSVVKRRKRSDRKEKRRRKRNRDSLPGFVSDAESTSSFDISPTGYPTSVKVRRRSGSSNSHASTLSSSDGLSPTPSLPTPTSNDDTPRVAPLRIQLRSIPTPVPGSGTNRFAVFSDVRIGSPTPTTVTTPVTSSTLSTKTSFTPPLSSIPIAHANRLRDRSNRCVTPQPRVTLLNPDPKRLRLVQEICVTDVTVDGLTISIKECSGPDDFFGVPSSQLVQWTGSKGNPAPCAPADSPLIASSTASSNAVTCSFSSQVIKRECEADIVANGGSYRDENVAPMEPVSNSQKSRHPHPVCDLSTIYEESSIETSGRSDNATRESPARSPCKVGETLEQQHPTPEPVVELATHESEVPSTSALMLAATEAALKSTNEPTTSPGLLTPPRRASTPVNQSSCTLSVDTSPFSGGSVITCETLTTTGLPSASISPTVVATTSATATSSSPFSMASSSTLSACPSPSKTPLFSHPAGFSKPNVVSSGRPRGSNHNRPTASRSTTPTGENPRRSKTRDASSTTLLATSKVSRTSTKSTSNVARSSAPTALDPASVYVFSDSSPTRLLPSRSLSSRTSNVSNSNYTSSSSRRPSSASSNLPDAPPISAGMSFTSGSFPSGINKFSPFAGLPSTGVPSFGCLPVTGSPGSFNIPFTSLNDISTDSALATAMYLQQLRMQLLSAESLTVSNSGPGLTPVSCISSASQWAAPIHFSHSLSTAFGSFLPSTHNLMGGANAAANDTFFNPTFSPFSVSTGATSLALSAQPTAPSPVSTSSPLGPAVSAPPNLMLPAQLQLADMVAAAVSQSVVFNTSSSRELYPSTDRLCGMSAPVFIPSTSYLSDESPMDLSAKR</sequence>
<dbReference type="InterPro" id="IPR016197">
    <property type="entry name" value="Chromo-like_dom_sf"/>
</dbReference>
<evidence type="ECO:0000256" key="1">
    <source>
        <dbReference type="SAM" id="MobiDB-lite"/>
    </source>
</evidence>
<feature type="region of interest" description="Disordered" evidence="1">
    <location>
        <begin position="756"/>
        <end position="824"/>
    </location>
</feature>
<feature type="region of interest" description="Disordered" evidence="1">
    <location>
        <begin position="287"/>
        <end position="323"/>
    </location>
</feature>
<dbReference type="InterPro" id="IPR033773">
    <property type="entry name" value="CBX7_C"/>
</dbReference>
<reference evidence="2 3" key="1">
    <citation type="submission" date="2019-04" db="EMBL/GenBank/DDBJ databases">
        <title>Annotation for the trematode Fasciola gigantica.</title>
        <authorList>
            <person name="Choi Y.-J."/>
        </authorList>
    </citation>
    <scope>NUCLEOTIDE SEQUENCE [LARGE SCALE GENOMIC DNA]</scope>
    <source>
        <strain evidence="2">Uganda_cow_1</strain>
    </source>
</reference>
<dbReference type="Pfam" id="PF17218">
    <property type="entry name" value="CBX7_C"/>
    <property type="match status" value="1"/>
</dbReference>
<feature type="compositionally biased region" description="Basic residues" evidence="1">
    <location>
        <begin position="487"/>
        <end position="504"/>
    </location>
</feature>
<feature type="compositionally biased region" description="Polar residues" evidence="1">
    <location>
        <begin position="852"/>
        <end position="862"/>
    </location>
</feature>
<feature type="compositionally biased region" description="Polar residues" evidence="1">
    <location>
        <begin position="515"/>
        <end position="529"/>
    </location>
</feature>
<feature type="compositionally biased region" description="Low complexity" evidence="1">
    <location>
        <begin position="539"/>
        <end position="567"/>
    </location>
</feature>
<feature type="compositionally biased region" description="Low complexity" evidence="1">
    <location>
        <begin position="1034"/>
        <end position="1074"/>
    </location>
</feature>
<feature type="compositionally biased region" description="Low complexity" evidence="1">
    <location>
        <begin position="1001"/>
        <end position="1013"/>
    </location>
</feature>
<feature type="compositionally biased region" description="Low complexity" evidence="1">
    <location>
        <begin position="783"/>
        <end position="794"/>
    </location>
</feature>
<dbReference type="SUPFAM" id="SSF54160">
    <property type="entry name" value="Chromo domain-like"/>
    <property type="match status" value="1"/>
</dbReference>
<dbReference type="EMBL" id="SUNJ01005659">
    <property type="protein sequence ID" value="TPP63445.1"/>
    <property type="molecule type" value="Genomic_DNA"/>
</dbReference>
<feature type="compositionally biased region" description="Low complexity" evidence="1">
    <location>
        <begin position="922"/>
        <end position="941"/>
    </location>
</feature>
<feature type="region of interest" description="Disordered" evidence="1">
    <location>
        <begin position="220"/>
        <end position="275"/>
    </location>
</feature>
<organism evidence="2 3">
    <name type="scientific">Fasciola gigantica</name>
    <name type="common">Giant liver fluke</name>
    <dbReference type="NCBI Taxonomy" id="46835"/>
    <lineage>
        <taxon>Eukaryota</taxon>
        <taxon>Metazoa</taxon>
        <taxon>Spiralia</taxon>
        <taxon>Lophotrochozoa</taxon>
        <taxon>Platyhelminthes</taxon>
        <taxon>Trematoda</taxon>
        <taxon>Digenea</taxon>
        <taxon>Plagiorchiida</taxon>
        <taxon>Echinostomata</taxon>
        <taxon>Echinostomatoidea</taxon>
        <taxon>Fasciolidae</taxon>
        <taxon>Fasciola</taxon>
    </lineage>
</organism>
<evidence type="ECO:0000313" key="2">
    <source>
        <dbReference type="EMBL" id="TPP63445.1"/>
    </source>
</evidence>
<feature type="region of interest" description="Disordered" evidence="1">
    <location>
        <begin position="463"/>
        <end position="571"/>
    </location>
</feature>
<feature type="compositionally biased region" description="Polar residues" evidence="1">
    <location>
        <begin position="232"/>
        <end position="246"/>
    </location>
</feature>
<feature type="compositionally biased region" description="Polar residues" evidence="1">
    <location>
        <begin position="254"/>
        <end position="270"/>
    </location>
</feature>
<comment type="caution">
    <text evidence="2">The sequence shown here is derived from an EMBL/GenBank/DDBJ whole genome shotgun (WGS) entry which is preliminary data.</text>
</comment>
<accession>A0A504YS39</accession>
<feature type="compositionally biased region" description="Polar residues" evidence="1">
    <location>
        <begin position="872"/>
        <end position="884"/>
    </location>
</feature>
<evidence type="ECO:0000313" key="3">
    <source>
        <dbReference type="Proteomes" id="UP000316759"/>
    </source>
</evidence>
<protein>
    <submittedName>
        <fullName evidence="2">Uncharacterized protein</fullName>
    </submittedName>
</protein>
<feature type="region of interest" description="Disordered" evidence="1">
    <location>
        <begin position="852"/>
        <end position="884"/>
    </location>
</feature>
<dbReference type="Proteomes" id="UP000316759">
    <property type="component" value="Unassembled WGS sequence"/>
</dbReference>
<feature type="compositionally biased region" description="Polar residues" evidence="1">
    <location>
        <begin position="308"/>
        <end position="320"/>
    </location>
</feature>
<dbReference type="OrthoDB" id="1918685at2759"/>
<feature type="compositionally biased region" description="Polar residues" evidence="1">
    <location>
        <begin position="967"/>
        <end position="982"/>
    </location>
</feature>
<name>A0A504YS39_FASGI</name>
<feature type="region of interest" description="Disordered" evidence="1">
    <location>
        <begin position="1034"/>
        <end position="1076"/>
    </location>
</feature>
<gene>
    <name evidence="2" type="ORF">FGIG_10644</name>
</gene>
<dbReference type="STRING" id="46835.A0A504YS39"/>